<dbReference type="InterPro" id="IPR002881">
    <property type="entry name" value="DUF58"/>
</dbReference>
<evidence type="ECO:0000313" key="3">
    <source>
        <dbReference type="Proteomes" id="UP000575241"/>
    </source>
</evidence>
<sequence length="430" mass="47137">MIRPSIRCVLLMAAGAPLALLVGVFAPQFWFAGLAWVPMILAFAAIDAALAPRAPALRTSCPGSIEIGAPLIVEITVADRPIDGLELAVATGPKLAPRAEGRIRLGKRENHAAIAFLPVRRGTDKVEALWSRWTGPFGMIWRQRVEKLDRTVVITPDIRPVRNSAHLLLRDAQMGEMARVDRGEGSEFEALAEWKSGMERRTIDWNHSARHLKLLARENRIERNNQVVFAIDTGRVMCEPIDGLPRVDRAITAALLGAYAALKLGDRVALFGFDSQPRVASGAVSGTRAFPLMQRLAGQLDYSSVETNYTLALATLAGDLTRRSLVVIFTEFTDPTGAELMIRAATNLLRGHLVLFVILADDELEDLAGAEPAAIDDVSRAVIAASMLRERRIVAARLRHAGIHVLEAKHDQVGAALVRQYLDFKRRNLL</sequence>
<feature type="domain" description="DUF58" evidence="1">
    <location>
        <begin position="193"/>
        <end position="380"/>
    </location>
</feature>
<evidence type="ECO:0000313" key="2">
    <source>
        <dbReference type="EMBL" id="MBB4839251.1"/>
    </source>
</evidence>
<organism evidence="2 3">
    <name type="scientific">Sphingomonas kyeonggiensis</name>
    <dbReference type="NCBI Taxonomy" id="1268553"/>
    <lineage>
        <taxon>Bacteria</taxon>
        <taxon>Pseudomonadati</taxon>
        <taxon>Pseudomonadota</taxon>
        <taxon>Alphaproteobacteria</taxon>
        <taxon>Sphingomonadales</taxon>
        <taxon>Sphingomonadaceae</taxon>
        <taxon>Sphingomonas</taxon>
    </lineage>
</organism>
<dbReference type="PANTHER" id="PTHR33608:SF3">
    <property type="entry name" value="SLR2013 PROTEIN"/>
    <property type="match status" value="1"/>
</dbReference>
<dbReference type="RefSeq" id="WP_184167019.1">
    <property type="nucleotide sequence ID" value="NZ_JACHLN010000002.1"/>
</dbReference>
<dbReference type="SUPFAM" id="SSF53300">
    <property type="entry name" value="vWA-like"/>
    <property type="match status" value="1"/>
</dbReference>
<dbReference type="InterPro" id="IPR036465">
    <property type="entry name" value="vWFA_dom_sf"/>
</dbReference>
<protein>
    <submittedName>
        <fullName evidence="2">Uncharacterized protein (DUF58 family)</fullName>
    </submittedName>
</protein>
<accession>A0A7W7NSX5</accession>
<gene>
    <name evidence="2" type="ORF">HNP52_002320</name>
</gene>
<name>A0A7W7NSX5_9SPHN</name>
<dbReference type="AlphaFoldDB" id="A0A7W7NSX5"/>
<dbReference type="Pfam" id="PF01882">
    <property type="entry name" value="DUF58"/>
    <property type="match status" value="1"/>
</dbReference>
<reference evidence="2 3" key="1">
    <citation type="submission" date="2020-08" db="EMBL/GenBank/DDBJ databases">
        <title>Functional genomics of gut bacteria from endangered species of beetles.</title>
        <authorList>
            <person name="Carlos-Shanley C."/>
        </authorList>
    </citation>
    <scope>NUCLEOTIDE SEQUENCE [LARGE SCALE GENOMIC DNA]</scope>
    <source>
        <strain evidence="2 3">S00224</strain>
    </source>
</reference>
<proteinExistence type="predicted"/>
<dbReference type="EMBL" id="JACHLN010000002">
    <property type="protein sequence ID" value="MBB4839251.1"/>
    <property type="molecule type" value="Genomic_DNA"/>
</dbReference>
<dbReference type="PANTHER" id="PTHR33608">
    <property type="entry name" value="BLL2464 PROTEIN"/>
    <property type="match status" value="1"/>
</dbReference>
<dbReference type="Proteomes" id="UP000575241">
    <property type="component" value="Unassembled WGS sequence"/>
</dbReference>
<keyword evidence="3" id="KW-1185">Reference proteome</keyword>
<comment type="caution">
    <text evidence="2">The sequence shown here is derived from an EMBL/GenBank/DDBJ whole genome shotgun (WGS) entry which is preliminary data.</text>
</comment>
<evidence type="ECO:0000259" key="1">
    <source>
        <dbReference type="Pfam" id="PF01882"/>
    </source>
</evidence>